<dbReference type="Proteomes" id="UP000176914">
    <property type="component" value="Unassembled WGS sequence"/>
</dbReference>
<accession>A0A1F6E6R3</accession>
<dbReference type="PANTHER" id="PTHR36931:SF1">
    <property type="entry name" value="UPF0153 PROTEIN YEIW"/>
    <property type="match status" value="1"/>
</dbReference>
<comment type="caution">
    <text evidence="1">The sequence shown here is derived from an EMBL/GenBank/DDBJ whole genome shotgun (WGS) entry which is preliminary data.</text>
</comment>
<evidence type="ECO:0000313" key="2">
    <source>
        <dbReference type="Proteomes" id="UP000176914"/>
    </source>
</evidence>
<sequence length="162" mass="18214">MQEPQKRSCDGCTECCFASTVVALSKPVFTQCKHCTSGERCDIYSTKPLECTEYTCGWLDGEGTEADKPNRIHLVHNQMFDLMLGMPWLLIESQAGALATEPARRIIESKLRQHDCVITVSRILTFALYIPQGRSVPDDHLAQLRQRSWTIHDENAAMVAAE</sequence>
<dbReference type="EMBL" id="MFLL01000026">
    <property type="protein sequence ID" value="OGG68892.1"/>
    <property type="molecule type" value="Genomic_DNA"/>
</dbReference>
<gene>
    <name evidence="1" type="ORF">A3C20_02935</name>
</gene>
<reference evidence="1 2" key="1">
    <citation type="journal article" date="2016" name="Nat. Commun.">
        <title>Thousands of microbial genomes shed light on interconnected biogeochemical processes in an aquifer system.</title>
        <authorList>
            <person name="Anantharaman K."/>
            <person name="Brown C.T."/>
            <person name="Hug L.A."/>
            <person name="Sharon I."/>
            <person name="Castelle C.J."/>
            <person name="Probst A.J."/>
            <person name="Thomas B.C."/>
            <person name="Singh A."/>
            <person name="Wilkins M.J."/>
            <person name="Karaoz U."/>
            <person name="Brodie E.L."/>
            <person name="Williams K.H."/>
            <person name="Hubbard S.S."/>
            <person name="Banfield J.F."/>
        </authorList>
    </citation>
    <scope>NUCLEOTIDE SEQUENCE [LARGE SCALE GENOMIC DNA]</scope>
</reference>
<dbReference type="AlphaFoldDB" id="A0A1F6E6R3"/>
<evidence type="ECO:0000313" key="1">
    <source>
        <dbReference type="EMBL" id="OGG68892.1"/>
    </source>
</evidence>
<proteinExistence type="predicted"/>
<name>A0A1F6E6R3_9BACT</name>
<dbReference type="PANTHER" id="PTHR36931">
    <property type="entry name" value="UPF0153 PROTEIN YEIW"/>
    <property type="match status" value="1"/>
</dbReference>
<organism evidence="1 2">
    <name type="scientific">Candidatus Kaiserbacteria bacterium RIFCSPHIGHO2_02_FULL_55_25</name>
    <dbReference type="NCBI Taxonomy" id="1798498"/>
    <lineage>
        <taxon>Bacteria</taxon>
        <taxon>Candidatus Kaiseribacteriota</taxon>
    </lineage>
</organism>
<dbReference type="InterPro" id="IPR052572">
    <property type="entry name" value="UPF0153_domain"/>
</dbReference>
<protein>
    <submittedName>
        <fullName evidence="1">Uncharacterized protein</fullName>
    </submittedName>
</protein>